<dbReference type="Proteomes" id="UP000017700">
    <property type="component" value="Chromosome"/>
</dbReference>
<keyword evidence="3" id="KW-1185">Reference proteome</keyword>
<dbReference type="AlphaFoldDB" id="A0A2I5TLB5"/>
<organism evidence="2 3">
    <name type="scientific">Serratia sp. (strain ATCC 39006)</name>
    <name type="common">Prodigiosinella confusarubida</name>
    <dbReference type="NCBI Taxonomy" id="104623"/>
    <lineage>
        <taxon>Bacteria</taxon>
        <taxon>Pseudomonadati</taxon>
        <taxon>Pseudomonadota</taxon>
        <taxon>Gammaproteobacteria</taxon>
        <taxon>Enterobacterales</taxon>
        <taxon>Pectobacteriaceae</taxon>
        <taxon>Prodigiosinella</taxon>
    </lineage>
</organism>
<reference evidence="1 4" key="3">
    <citation type="submission" date="2017-11" db="EMBL/GenBank/DDBJ databases">
        <title>Complete genome sequence of Serratia sp. ATCC 39006 LacA.</title>
        <authorList>
            <person name="Hampton H.G."/>
            <person name="Jackson S.A."/>
            <person name="Jauregui R."/>
            <person name="Poulter G.T.M."/>
            <person name="Salmond G.P.C."/>
            <person name="Fineran P.C."/>
        </authorList>
    </citation>
    <scope>NUCLEOTIDE SEQUENCE [LARGE SCALE GENOMIC DNA]</scope>
    <source>
        <strain evidence="1 4">ATCC 39006</strain>
    </source>
</reference>
<proteinExistence type="predicted"/>
<evidence type="ECO:0000313" key="2">
    <source>
        <dbReference type="EMBL" id="AUH05342.1"/>
    </source>
</evidence>
<gene>
    <name evidence="1" type="ORF">CWC46_15080</name>
    <name evidence="2" type="ORF">Ser39006_015085</name>
</gene>
<accession>A0A2I5TLB5</accession>
<dbReference type="RefSeq" id="WP_021015727.1">
    <property type="nucleotide sequence ID" value="NZ_CP025084.1"/>
</dbReference>
<reference evidence="2" key="2">
    <citation type="submission" date="2013-09" db="EMBL/GenBank/DDBJ databases">
        <authorList>
            <person name="Wang G."/>
            <person name="Yang Y."/>
            <person name="Su Y."/>
        </authorList>
    </citation>
    <scope>NUCLEOTIDE SEQUENCE</scope>
    <source>
        <strain evidence="2">ATCC 39006</strain>
    </source>
</reference>
<sequence>MSYKFTELPPEGLAEAFPCTALMHWPEYDTKVIDTKVNGRDVVIQLWKGFCPSYMPGLVGGFGAEVGIYYKSWQPKMWWPDHQHKKEISFTLINPVTNEVFFTAGPEHAWWLHKWMTVESYMEYKKNTKIPTSPTEYILKYVIDGKESVW</sequence>
<reference evidence="2 3" key="1">
    <citation type="journal article" date="2013" name="Genome Announc.">
        <title>Draft genome sequence of Serratia sp. strain ATCC 39006, a model bacterium for analysis of the biosynthesis and regulation of prodigiosin, a carbapenem, and gas vesicles.</title>
        <authorList>
            <person name="Fineran P.C."/>
            <person name="Iglesias Cans M.C."/>
            <person name="Ramsay J.P."/>
            <person name="Wilf N.M."/>
            <person name="Cossyleon D."/>
            <person name="McNeil M.B."/>
            <person name="Williamson N.R."/>
            <person name="Monson R.E."/>
            <person name="Becher S.A."/>
            <person name="Stanton J.A."/>
            <person name="Brugger K."/>
            <person name="Brown S.D."/>
            <person name="Salmond G.P."/>
        </authorList>
    </citation>
    <scope>NUCLEOTIDE SEQUENCE [LARGE SCALE GENOMIC DNA]</scope>
    <source>
        <strain evidence="2">ATCC 39006</strain>
        <strain evidence="3">ATCC 39006 / SC 11482</strain>
    </source>
</reference>
<dbReference type="EMBL" id="CP025085">
    <property type="protein sequence ID" value="AUH01021.1"/>
    <property type="molecule type" value="Genomic_DNA"/>
</dbReference>
<evidence type="ECO:0000313" key="1">
    <source>
        <dbReference type="EMBL" id="AUH01021.1"/>
    </source>
</evidence>
<reference evidence="2" key="4">
    <citation type="submission" date="2017-11" db="EMBL/GenBank/DDBJ databases">
        <title>Complete genome sequence of Serratia sp. ATCC 39006.</title>
        <authorList>
            <person name="Hampton H.G."/>
            <person name="Jackson S.A."/>
            <person name="Jauregui R."/>
            <person name="Poulter G.T.M."/>
            <person name="Salmond G.P.C."/>
            <person name="Fineran P.C."/>
        </authorList>
    </citation>
    <scope>NUCLEOTIDE SEQUENCE</scope>
    <source>
        <strain evidence="2">ATCC 39006</strain>
    </source>
</reference>
<dbReference type="KEGG" id="serq:CWC46_15080"/>
<dbReference type="EMBL" id="CP025084">
    <property type="protein sequence ID" value="AUH05342.1"/>
    <property type="molecule type" value="Genomic_DNA"/>
</dbReference>
<evidence type="ECO:0000313" key="4">
    <source>
        <dbReference type="Proteomes" id="UP000233778"/>
    </source>
</evidence>
<evidence type="ECO:0000313" key="3">
    <source>
        <dbReference type="Proteomes" id="UP000017700"/>
    </source>
</evidence>
<name>A0A2I5TLB5_SERS3</name>
<dbReference type="KEGG" id="sera:Ser39006_015085"/>
<dbReference type="Proteomes" id="UP000233778">
    <property type="component" value="Chromosome"/>
</dbReference>
<protein>
    <submittedName>
        <fullName evidence="2">Uncharacterized protein</fullName>
    </submittedName>
</protein>